<feature type="compositionally biased region" description="Low complexity" evidence="1">
    <location>
        <begin position="311"/>
        <end position="322"/>
    </location>
</feature>
<dbReference type="EMBL" id="CP064812">
    <property type="protein sequence ID" value="QPG74205.1"/>
    <property type="molecule type" value="Genomic_DNA"/>
</dbReference>
<feature type="compositionally biased region" description="Low complexity" evidence="1">
    <location>
        <begin position="94"/>
        <end position="136"/>
    </location>
</feature>
<feature type="compositionally biased region" description="Polar residues" evidence="1">
    <location>
        <begin position="1222"/>
        <end position="1240"/>
    </location>
</feature>
<feature type="compositionally biased region" description="Polar residues" evidence="1">
    <location>
        <begin position="205"/>
        <end position="222"/>
    </location>
</feature>
<feature type="compositionally biased region" description="Basic and acidic residues" evidence="1">
    <location>
        <begin position="1117"/>
        <end position="1138"/>
    </location>
</feature>
<feature type="compositionally biased region" description="Low complexity" evidence="1">
    <location>
        <begin position="256"/>
        <end position="265"/>
    </location>
</feature>
<evidence type="ECO:0008006" key="4">
    <source>
        <dbReference type="Google" id="ProtNLM"/>
    </source>
</evidence>
<evidence type="ECO:0000313" key="2">
    <source>
        <dbReference type="EMBL" id="QPG74205.1"/>
    </source>
</evidence>
<sequence>MAESPIEETDKKPSLIKLHTAVFDDPGVSNGDVDWLFRGREVKKLKKKVKTVNTDAQSQLEKAQKRAKSRKSSLELSSSSRKTSPILTTKSTTKPVSPLSPNLPLPSKNSPLQPLKPSLKAPSSATGISVVSSSPPVLKPTSMAPSKSEFTHLRANSGSKSVQMRTSTSEGSSGSRRKSFFSSISSKLKGKTTSSEDAVDDTAFPDTSINPATAPVTDTQAQTPVSPPVSTPEPAGSSRSSQDSKGFLGIRKRRATISSITSSTSNEKKQPTVSEGCDPSNDGIDEPGHHHHHHHHHHHVHHHHHHDQDVETTTLSGSTSSETLDPIEATKRELEAVSFRRVIFALDKIPKEPQQQIPSRRPQKGNVVMPEDLTALPSKLSIGIADSAEVKRTGKVDPKELKEAKERQKYLSIEAKKHAEEAHSNALGLAKEVSRYKKWKKGEIPASANATSSTTYQDEVGARFVTGKLDIDTPLHQHVDYFDDAEDHEMKNKGEDECEDEDRELSLEELYSRCCHLREILPIPVTLKQLKGKTRPLHVLKMLNPRPTLIDVLSFSDFLALAPVVTVIFDNVTLTTEMLKTVLVSLSRSSTLEKLSLRNMPIDPEGWKWLCKFLIENKDISKLDISQQKIRADTPENCSRSHMDWDVFCNCIQIRGGIEELVINGCHLSTAHFRKLVEDGLSIGTRRLGVAATGLDVEKSTILSRWVSAPSTTCVGVDIAFNDLNDGQLIPFNDAFKHKFETVKLVFFSLNKTNITVEEAEETIKNLSSLKCLRFLDLGNDPQLFPGIIPTLQEYLPKFPELRRIHFEFDDLSEMSIVQLAIIFRDCPKLVHVSLLGNDLFSPKSSVALYGAVKSSGIYNLDLDYNLIGDELASKMAFYLMRNMEKFLNNNPELEQSPSNDEDLIFDGQMLARAAEDMLESKHKQSAEETAVIWKSLADRTIRLRQEIHHTIDTLFERREHGTLSIEGKENLLRLCLLDDSLENILGIFHEETNKVLKTSNTSEDVLSGTSERPGMMRRISNQAPLHEASTDIISTGPIVSPSQVVDDTSGKPTEEESAPHQVVEDTNLNTVDNWTGKPVLMRSASQTSIHGKQLEEEEGEFHKWGFFVQHQSTGDVNKKSDGSSEDSGSKLESSDTLELQKARLKRVNIPSGTALREAVMKAKGLKSISDLINKVSKSESPGTTPLVKLSSGGEDEGEGEGADGGGTGVKNTKNLGGPQGTAASMTTTKETSGSASTETDAAPSTKGTGFLSMFVPSEKDDSIDELVVKGHAELVYERLLDNAVKERGTRKK</sequence>
<evidence type="ECO:0000256" key="1">
    <source>
        <dbReference type="SAM" id="MobiDB-lite"/>
    </source>
</evidence>
<proteinExistence type="predicted"/>
<feature type="compositionally biased region" description="Basic and acidic residues" evidence="1">
    <location>
        <begin position="1049"/>
        <end position="1059"/>
    </location>
</feature>
<dbReference type="InterPro" id="IPR032675">
    <property type="entry name" value="LRR_dom_sf"/>
</dbReference>
<gene>
    <name evidence="2" type="ORF">FOA43_001529</name>
</gene>
<feature type="region of interest" description="Disordered" evidence="1">
    <location>
        <begin position="1037"/>
        <end position="1062"/>
    </location>
</feature>
<organism evidence="2 3">
    <name type="scientific">Eeniella nana</name>
    <name type="common">Yeast</name>
    <name type="synonym">Brettanomyces nanus</name>
    <dbReference type="NCBI Taxonomy" id="13502"/>
    <lineage>
        <taxon>Eukaryota</taxon>
        <taxon>Fungi</taxon>
        <taxon>Dikarya</taxon>
        <taxon>Ascomycota</taxon>
        <taxon>Saccharomycotina</taxon>
        <taxon>Pichiomycetes</taxon>
        <taxon>Pichiales</taxon>
        <taxon>Pichiaceae</taxon>
        <taxon>Brettanomyces</taxon>
    </lineage>
</organism>
<feature type="compositionally biased region" description="Low complexity" evidence="1">
    <location>
        <begin position="74"/>
        <end position="84"/>
    </location>
</feature>
<dbReference type="GeneID" id="62194930"/>
<dbReference type="PANTHER" id="PTHR24114:SF2">
    <property type="entry name" value="F-BOX DOMAIN-CONTAINING PROTEIN-RELATED"/>
    <property type="match status" value="1"/>
</dbReference>
<feature type="compositionally biased region" description="Polar residues" evidence="1">
    <location>
        <begin position="154"/>
        <end position="165"/>
    </location>
</feature>
<feature type="region of interest" description="Disordered" evidence="1">
    <location>
        <begin position="46"/>
        <end position="322"/>
    </location>
</feature>
<reference evidence="2" key="1">
    <citation type="submission" date="2020-10" db="EMBL/GenBank/DDBJ databases">
        <authorList>
            <person name="Roach M.J.R."/>
        </authorList>
    </citation>
    <scope>NUCLEOTIDE SEQUENCE</scope>
    <source>
        <strain evidence="2">CBS 1945</strain>
    </source>
</reference>
<feature type="compositionally biased region" description="Low complexity" evidence="1">
    <location>
        <begin position="166"/>
        <end position="187"/>
    </location>
</feature>
<dbReference type="PANTHER" id="PTHR24114">
    <property type="entry name" value="LEUCINE RICH REPEAT FAMILY PROTEIN"/>
    <property type="match status" value="1"/>
</dbReference>
<evidence type="ECO:0000313" key="3">
    <source>
        <dbReference type="Proteomes" id="UP000662931"/>
    </source>
</evidence>
<dbReference type="OrthoDB" id="8436363at2759"/>
<dbReference type="KEGG" id="bnn:FOA43_001529"/>
<feature type="region of interest" description="Disordered" evidence="1">
    <location>
        <begin position="1176"/>
        <end position="1251"/>
    </location>
</feature>
<feature type="compositionally biased region" description="Basic residues" evidence="1">
    <location>
        <begin position="289"/>
        <end position="305"/>
    </location>
</feature>
<dbReference type="InterPro" id="IPR052394">
    <property type="entry name" value="LRR-containing"/>
</dbReference>
<dbReference type="RefSeq" id="XP_038777770.1">
    <property type="nucleotide sequence ID" value="XM_038921842.1"/>
</dbReference>
<dbReference type="Proteomes" id="UP000662931">
    <property type="component" value="Chromosome 1"/>
</dbReference>
<feature type="region of interest" description="Disordered" evidence="1">
    <location>
        <begin position="1114"/>
        <end position="1138"/>
    </location>
</feature>
<name>A0A875S1J3_EENNA</name>
<dbReference type="Gene3D" id="3.80.10.10">
    <property type="entry name" value="Ribonuclease Inhibitor"/>
    <property type="match status" value="1"/>
</dbReference>
<accession>A0A875S1J3</accession>
<protein>
    <recommendedName>
        <fullName evidence="4">RNI-like protein</fullName>
    </recommendedName>
</protein>
<dbReference type="SUPFAM" id="SSF52047">
    <property type="entry name" value="RNI-like"/>
    <property type="match status" value="1"/>
</dbReference>
<keyword evidence="3" id="KW-1185">Reference proteome</keyword>